<keyword evidence="1" id="KW-0175">Coiled coil</keyword>
<proteinExistence type="predicted"/>
<dbReference type="Proteomes" id="UP000653692">
    <property type="component" value="Unassembled WGS sequence"/>
</dbReference>
<dbReference type="Pfam" id="PF13476">
    <property type="entry name" value="AAA_23"/>
    <property type="match status" value="1"/>
</dbReference>
<dbReference type="GO" id="GO:0005524">
    <property type="term" value="F:ATP binding"/>
    <property type="evidence" value="ECO:0007669"/>
    <property type="project" value="UniProtKB-KW"/>
</dbReference>
<gene>
    <name evidence="3" type="ORF">EYH24_01370</name>
</gene>
<evidence type="ECO:0000256" key="1">
    <source>
        <dbReference type="ARBA" id="ARBA00023054"/>
    </source>
</evidence>
<protein>
    <submittedName>
        <fullName evidence="3">ATP-binding cassette domain-containing protein</fullName>
    </submittedName>
</protein>
<dbReference type="SUPFAM" id="SSF52540">
    <property type="entry name" value="P-loop containing nucleoside triphosphate hydrolases"/>
    <property type="match status" value="1"/>
</dbReference>
<dbReference type="InterPro" id="IPR038729">
    <property type="entry name" value="Rad50/SbcC_AAA"/>
</dbReference>
<feature type="domain" description="Rad50/SbcC-type AAA" evidence="2">
    <location>
        <begin position="5"/>
        <end position="115"/>
    </location>
</feature>
<dbReference type="GO" id="GO:0016887">
    <property type="term" value="F:ATP hydrolysis activity"/>
    <property type="evidence" value="ECO:0007669"/>
    <property type="project" value="InterPro"/>
</dbReference>
<dbReference type="AlphaFoldDB" id="A0A833E3L7"/>
<dbReference type="GO" id="GO:0006302">
    <property type="term" value="P:double-strand break repair"/>
    <property type="evidence" value="ECO:0007669"/>
    <property type="project" value="InterPro"/>
</dbReference>
<evidence type="ECO:0000259" key="2">
    <source>
        <dbReference type="Pfam" id="PF13476"/>
    </source>
</evidence>
<accession>A0A833E3L7</accession>
<dbReference type="Gene3D" id="3.40.50.300">
    <property type="entry name" value="P-loop containing nucleotide triphosphate hydrolases"/>
    <property type="match status" value="1"/>
</dbReference>
<reference evidence="3" key="1">
    <citation type="journal article" date="2020" name="ISME J.">
        <title>Gammaproteobacteria mediating utilization of methyl-, sulfur- and petroleum organic compounds in deep ocean hydrothermal plumes.</title>
        <authorList>
            <person name="Zhou Z."/>
            <person name="Liu Y."/>
            <person name="Pan J."/>
            <person name="Cron B.R."/>
            <person name="Toner B.M."/>
            <person name="Anantharaman K."/>
            <person name="Breier J.A."/>
            <person name="Dick G.J."/>
            <person name="Li M."/>
        </authorList>
    </citation>
    <scope>NUCLEOTIDE SEQUENCE</scope>
    <source>
        <strain evidence="3">SZUA-1476</strain>
    </source>
</reference>
<name>A0A833E3L7_9EURY</name>
<dbReference type="EMBL" id="DQUR01000049">
    <property type="protein sequence ID" value="HIP88630.1"/>
    <property type="molecule type" value="Genomic_DNA"/>
</dbReference>
<dbReference type="PANTHER" id="PTHR32114">
    <property type="entry name" value="ABC TRANSPORTER ABCH.3"/>
    <property type="match status" value="1"/>
</dbReference>
<feature type="non-terminal residue" evidence="3">
    <location>
        <position position="143"/>
    </location>
</feature>
<dbReference type="InterPro" id="IPR027417">
    <property type="entry name" value="P-loop_NTPase"/>
</dbReference>
<organism evidence="3 4">
    <name type="scientific">Thermococcus paralvinellae</name>
    <dbReference type="NCBI Taxonomy" id="582419"/>
    <lineage>
        <taxon>Archaea</taxon>
        <taxon>Methanobacteriati</taxon>
        <taxon>Methanobacteriota</taxon>
        <taxon>Thermococci</taxon>
        <taxon>Thermococcales</taxon>
        <taxon>Thermococcaceae</taxon>
        <taxon>Thermococcus</taxon>
    </lineage>
</organism>
<keyword evidence="3" id="KW-0547">Nucleotide-binding</keyword>
<evidence type="ECO:0000313" key="3">
    <source>
        <dbReference type="EMBL" id="HIP88630.1"/>
    </source>
</evidence>
<evidence type="ECO:0000313" key="4">
    <source>
        <dbReference type="Proteomes" id="UP000653692"/>
    </source>
</evidence>
<dbReference type="PANTHER" id="PTHR32114:SF2">
    <property type="entry name" value="ABC TRANSPORTER ABCH.3"/>
    <property type="match status" value="1"/>
</dbReference>
<keyword evidence="3" id="KW-0067">ATP-binding</keyword>
<comment type="caution">
    <text evidence="3">The sequence shown here is derived from an EMBL/GenBank/DDBJ whole genome shotgun (WGS) entry which is preliminary data.</text>
</comment>
<sequence length="143" mass="16651">MRIEKIIVRDFRSHEFTKVTFTQGINLIIGQNGSGKSSLLDAILIGLYWPTKPKELKKDSFLRVNGKSTEITVFFERDGVRYQVHRNITRGIAFAKYYDGTWHHVTEANQRAVRDWMEKLIPYDVFVNAIYIRQGEIDAILES</sequence>